<sequence length="589" mass="67581">MDTSDNNLNLHSITIQAIGNLQRFAPFEKVKGQAAIHIKAAKNEYEGFQAIIKANQTTRQIDVSLSPLINQQGQRLSDIKIYRERYINVNTPTPDSPYAAQAWPDILLEKDINKTKQVKPSYQAFPYDLTAGENLPIWVDIYVPANAIAGDYSATLSVLVNGETQAQLPIKLTVWDFTLPKQIPLASSFGTASYRIAEVYGFKRDRTQAKQNLLIRSYYDLLIDHHLAPVDYWDAVPERASNDLPNINEKIAGLGTVTQNLQYYLQQRNLNAYIYTFADTFPFADTFGKDKLKAQRFLKSYAAWCQQYALNAKCYTNPALMDEPETAEDYAYIKKWGDFFAELPKQTRKNIDFLITEPPLANSKSLGDIRGIVDTWTPKFYDLWQDVDYKKIGISRQQLTKGDQLWAYTALTLPIDFAKFQQLNPKADILLGNYPFIWQLDYPAINYRLPTWLFHQYGVTGWLYYDTLQTGKQDAADIWHNPASFIVQEQDRELVFNGDGLLIYPGFADDYGLDAPVPSLRLKWLREAVEDYIYIELLYQHEQADFARQQIQRIARNFADWQNDPALLMQVREQLGSRLATIITSGSKP</sequence>
<evidence type="ECO:0000259" key="1">
    <source>
        <dbReference type="Pfam" id="PF22680"/>
    </source>
</evidence>
<evidence type="ECO:0000313" key="2">
    <source>
        <dbReference type="EMBL" id="WGZ92248.1"/>
    </source>
</evidence>
<dbReference type="KEGG" id="tdu:QJT80_07115"/>
<accession>A0AA95HA36</accession>
<reference evidence="2" key="2">
    <citation type="submission" date="2023-04" db="EMBL/GenBank/DDBJ databases">
        <authorList>
            <person name="Beletskiy A.V."/>
            <person name="Mardanov A.V."/>
            <person name="Ravin N.V."/>
        </authorList>
    </citation>
    <scope>NUCLEOTIDE SEQUENCE</scope>
    <source>
        <strain evidence="2">GKL-01</strain>
    </source>
</reference>
<feature type="domain" description="Glycoside hydrolase 123 N-terminal" evidence="1">
    <location>
        <begin position="27"/>
        <end position="158"/>
    </location>
</feature>
<dbReference type="InterPro" id="IPR053850">
    <property type="entry name" value="Glyco_hydro_123_N_2"/>
</dbReference>
<organism evidence="2">
    <name type="scientific">Candidatus Thiocaldithrix dubininis</name>
    <dbReference type="NCBI Taxonomy" id="3080823"/>
    <lineage>
        <taxon>Bacteria</taxon>
        <taxon>Pseudomonadati</taxon>
        <taxon>Pseudomonadota</taxon>
        <taxon>Gammaproteobacteria</taxon>
        <taxon>Thiotrichales</taxon>
        <taxon>Thiotrichaceae</taxon>
        <taxon>Candidatus Thiocaldithrix</taxon>
    </lineage>
</organism>
<dbReference type="EMBL" id="CP124755">
    <property type="protein sequence ID" value="WGZ92248.1"/>
    <property type="molecule type" value="Genomic_DNA"/>
</dbReference>
<dbReference type="Proteomes" id="UP001300672">
    <property type="component" value="Chromosome"/>
</dbReference>
<protein>
    <submittedName>
        <fullName evidence="2">DUF4091 domain-containing protein</fullName>
    </submittedName>
</protein>
<name>A0AA95HA36_9GAMM</name>
<proteinExistence type="predicted"/>
<dbReference type="Pfam" id="PF22680">
    <property type="entry name" value="Glyco_hydro_123_N_2"/>
    <property type="match status" value="1"/>
</dbReference>
<dbReference type="AlphaFoldDB" id="A0AA95HA36"/>
<gene>
    <name evidence="2" type="ORF">QJT80_07115</name>
</gene>
<reference evidence="2" key="1">
    <citation type="journal article" date="2023" name="Int. J. Mol. Sci.">
        <title>Metagenomics Revealed a New Genus 'Candidatus Thiocaldithrix dubininis' gen. nov., sp. nov. and a New Species 'Candidatus Thiothrix putei' sp. nov. in the Family Thiotrichaceae, Some Members of Which Have Traits of Both Na+- and H+-Motive Energetics.</title>
        <authorList>
            <person name="Ravin N.V."/>
            <person name="Muntyan M.S."/>
            <person name="Smolyakov D.D."/>
            <person name="Rudenko T.S."/>
            <person name="Beletsky A.V."/>
            <person name="Mardanov A.V."/>
            <person name="Grabovich M.Y."/>
        </authorList>
    </citation>
    <scope>NUCLEOTIDE SEQUENCE</scope>
    <source>
        <strain evidence="2">GKL-01</strain>
    </source>
</reference>